<dbReference type="EMBL" id="PFEL01000040">
    <property type="protein sequence ID" value="PJE69237.1"/>
    <property type="molecule type" value="Genomic_DNA"/>
</dbReference>
<evidence type="ECO:0000259" key="11">
    <source>
        <dbReference type="Pfam" id="PF02096"/>
    </source>
</evidence>
<feature type="domain" description="Membrane insertase YidC/Oxa/ALB C-terminal" evidence="11">
    <location>
        <begin position="1"/>
        <end position="186"/>
    </location>
</feature>
<dbReference type="PANTHER" id="PTHR12428">
    <property type="entry name" value="OXA1"/>
    <property type="match status" value="1"/>
</dbReference>
<dbReference type="GO" id="GO:0005886">
    <property type="term" value="C:plasma membrane"/>
    <property type="evidence" value="ECO:0007669"/>
    <property type="project" value="UniProtKB-SubCell"/>
</dbReference>
<dbReference type="Pfam" id="PF02096">
    <property type="entry name" value="60KD_IMP"/>
    <property type="match status" value="1"/>
</dbReference>
<feature type="transmembrane region" description="Helical" evidence="10">
    <location>
        <begin position="147"/>
        <end position="172"/>
    </location>
</feature>
<keyword evidence="2" id="KW-0813">Transport</keyword>
<evidence type="ECO:0000256" key="3">
    <source>
        <dbReference type="ARBA" id="ARBA00022475"/>
    </source>
</evidence>
<sequence length="193" mass="21831">IILLTIFIRLLLLPFFYHGAKDQTKIQRLQPMVKKIQEDHKHDKEKQTKALMDLYKEHRINPFSSILLLIIQLPILIALYRVFLTGLSNAVFDNYNFLSLINLNEKSIAIVVLATLAQYFQGKLMLPKTGAGQATTDKANKANQAMLLYVGPALTLIILVNLPSALGLYWLVSSLFSLGQQLFINKALEKHAQ</sequence>
<evidence type="ECO:0000313" key="12">
    <source>
        <dbReference type="EMBL" id="PJE69237.1"/>
    </source>
</evidence>
<evidence type="ECO:0000256" key="1">
    <source>
        <dbReference type="ARBA" id="ARBA00004651"/>
    </source>
</evidence>
<evidence type="ECO:0000256" key="9">
    <source>
        <dbReference type="RuleBase" id="RU003945"/>
    </source>
</evidence>
<feature type="non-terminal residue" evidence="12">
    <location>
        <position position="1"/>
    </location>
</feature>
<comment type="subcellular location">
    <subcellularLocation>
        <location evidence="1">Cell membrane</location>
        <topology evidence="1">Multi-pass membrane protein</topology>
    </subcellularLocation>
    <subcellularLocation>
        <location evidence="9">Membrane</location>
        <topology evidence="9">Multi-pass membrane protein</topology>
    </subcellularLocation>
</comment>
<dbReference type="CDD" id="cd20070">
    <property type="entry name" value="5TM_YidC_Alb3"/>
    <property type="match status" value="1"/>
</dbReference>
<dbReference type="GO" id="GO:0015031">
    <property type="term" value="P:protein transport"/>
    <property type="evidence" value="ECO:0007669"/>
    <property type="project" value="UniProtKB-KW"/>
</dbReference>
<dbReference type="Proteomes" id="UP000229500">
    <property type="component" value="Unassembled WGS sequence"/>
</dbReference>
<gene>
    <name evidence="12" type="ORF">COU96_00830</name>
</gene>
<name>A0A2M8L614_9BACT</name>
<keyword evidence="3" id="KW-1003">Cell membrane</keyword>
<reference evidence="13" key="1">
    <citation type="submission" date="2017-09" db="EMBL/GenBank/DDBJ databases">
        <title>Depth-based differentiation of microbial function through sediment-hosted aquifers and enrichment of novel symbionts in the deep terrestrial subsurface.</title>
        <authorList>
            <person name="Probst A.J."/>
            <person name="Ladd B."/>
            <person name="Jarett J.K."/>
            <person name="Geller-Mcgrath D.E."/>
            <person name="Sieber C.M.K."/>
            <person name="Emerson J.B."/>
            <person name="Anantharaman K."/>
            <person name="Thomas B.C."/>
            <person name="Malmstrom R."/>
            <person name="Stieglmeier M."/>
            <person name="Klingl A."/>
            <person name="Woyke T."/>
            <person name="Ryan C.M."/>
            <person name="Banfield J.F."/>
        </authorList>
    </citation>
    <scope>NUCLEOTIDE SEQUENCE [LARGE SCALE GENOMIC DNA]</scope>
</reference>
<organism evidence="12 13">
    <name type="scientific">Candidatus Shapirobacteria bacterium CG10_big_fil_rev_8_21_14_0_10_38_14</name>
    <dbReference type="NCBI Taxonomy" id="1974483"/>
    <lineage>
        <taxon>Bacteria</taxon>
        <taxon>Candidatus Shapironibacteriota</taxon>
    </lineage>
</organism>
<evidence type="ECO:0000256" key="8">
    <source>
        <dbReference type="ARBA" id="ARBA00023186"/>
    </source>
</evidence>
<feature type="transmembrane region" description="Helical" evidence="10">
    <location>
        <begin position="66"/>
        <end position="87"/>
    </location>
</feature>
<dbReference type="GO" id="GO:0032977">
    <property type="term" value="F:membrane insertase activity"/>
    <property type="evidence" value="ECO:0007669"/>
    <property type="project" value="InterPro"/>
</dbReference>
<dbReference type="GO" id="GO:0051205">
    <property type="term" value="P:protein insertion into membrane"/>
    <property type="evidence" value="ECO:0007669"/>
    <property type="project" value="TreeGrafter"/>
</dbReference>
<dbReference type="PANTHER" id="PTHR12428:SF65">
    <property type="entry name" value="CYTOCHROME C OXIDASE ASSEMBLY PROTEIN COX18, MITOCHONDRIAL"/>
    <property type="match status" value="1"/>
</dbReference>
<keyword evidence="5" id="KW-0653">Protein transport</keyword>
<keyword evidence="6 10" id="KW-1133">Transmembrane helix</keyword>
<evidence type="ECO:0000256" key="10">
    <source>
        <dbReference type="SAM" id="Phobius"/>
    </source>
</evidence>
<proteinExistence type="inferred from homology"/>
<evidence type="ECO:0000313" key="13">
    <source>
        <dbReference type="Proteomes" id="UP000229500"/>
    </source>
</evidence>
<feature type="transmembrane region" description="Helical" evidence="10">
    <location>
        <begin position="107"/>
        <end position="126"/>
    </location>
</feature>
<evidence type="ECO:0000256" key="5">
    <source>
        <dbReference type="ARBA" id="ARBA00022927"/>
    </source>
</evidence>
<comment type="similarity">
    <text evidence="9">Belongs to the OXA1/ALB3/YidC family.</text>
</comment>
<keyword evidence="4 9" id="KW-0812">Transmembrane</keyword>
<protein>
    <recommendedName>
        <fullName evidence="11">Membrane insertase YidC/Oxa/ALB C-terminal domain-containing protein</fullName>
    </recommendedName>
</protein>
<evidence type="ECO:0000256" key="7">
    <source>
        <dbReference type="ARBA" id="ARBA00023136"/>
    </source>
</evidence>
<dbReference type="InterPro" id="IPR047196">
    <property type="entry name" value="YidC_ALB_C"/>
</dbReference>
<evidence type="ECO:0000256" key="4">
    <source>
        <dbReference type="ARBA" id="ARBA00022692"/>
    </source>
</evidence>
<keyword evidence="7 10" id="KW-0472">Membrane</keyword>
<comment type="caution">
    <text evidence="12">The sequence shown here is derived from an EMBL/GenBank/DDBJ whole genome shotgun (WGS) entry which is preliminary data.</text>
</comment>
<evidence type="ECO:0000256" key="6">
    <source>
        <dbReference type="ARBA" id="ARBA00022989"/>
    </source>
</evidence>
<dbReference type="AlphaFoldDB" id="A0A2M8L614"/>
<dbReference type="InterPro" id="IPR028055">
    <property type="entry name" value="YidC/Oxa/ALB_C"/>
</dbReference>
<accession>A0A2M8L614</accession>
<dbReference type="NCBIfam" id="TIGR03592">
    <property type="entry name" value="yidC_oxa1_cterm"/>
    <property type="match status" value="1"/>
</dbReference>
<evidence type="ECO:0000256" key="2">
    <source>
        <dbReference type="ARBA" id="ARBA00022448"/>
    </source>
</evidence>
<dbReference type="InterPro" id="IPR001708">
    <property type="entry name" value="YidC/ALB3/OXA1/COX18"/>
</dbReference>
<keyword evidence="8" id="KW-0143">Chaperone</keyword>